<evidence type="ECO:0000259" key="6">
    <source>
        <dbReference type="PROSITE" id="PS51387"/>
    </source>
</evidence>
<dbReference type="PANTHER" id="PTHR42973">
    <property type="entry name" value="BINDING OXIDOREDUCTASE, PUTATIVE (AFU_ORTHOLOGUE AFUA_1G17690)-RELATED"/>
    <property type="match status" value="1"/>
</dbReference>
<dbReference type="AlphaFoldDB" id="A0A4V3AZN1"/>
<dbReference type="STRING" id="50990.A0A4V3AZN1"/>
<dbReference type="Gene3D" id="3.30.465.10">
    <property type="match status" value="1"/>
</dbReference>
<dbReference type="GO" id="GO:0016491">
    <property type="term" value="F:oxidoreductase activity"/>
    <property type="evidence" value="ECO:0007669"/>
    <property type="project" value="UniProtKB-KW"/>
</dbReference>
<dbReference type="InterPro" id="IPR006094">
    <property type="entry name" value="Oxid_FAD_bind_N"/>
</dbReference>
<proteinExistence type="inferred from homology"/>
<dbReference type="EMBL" id="ML170156">
    <property type="protein sequence ID" value="TDL29768.1"/>
    <property type="molecule type" value="Genomic_DNA"/>
</dbReference>
<keyword evidence="5" id="KW-0560">Oxidoreductase</keyword>
<dbReference type="InterPro" id="IPR016167">
    <property type="entry name" value="FAD-bd_PCMH_sub1"/>
</dbReference>
<dbReference type="InterPro" id="IPR050416">
    <property type="entry name" value="FAD-linked_Oxidoreductase"/>
</dbReference>
<dbReference type="OrthoDB" id="415825at2759"/>
<dbReference type="InterPro" id="IPR016166">
    <property type="entry name" value="FAD-bd_PCMH"/>
</dbReference>
<evidence type="ECO:0000313" key="7">
    <source>
        <dbReference type="EMBL" id="TDL29768.1"/>
    </source>
</evidence>
<dbReference type="PANTHER" id="PTHR42973:SF39">
    <property type="entry name" value="FAD-BINDING PCMH-TYPE DOMAIN-CONTAINING PROTEIN"/>
    <property type="match status" value="1"/>
</dbReference>
<keyword evidence="4" id="KW-0274">FAD</keyword>
<dbReference type="Gene3D" id="3.30.43.10">
    <property type="entry name" value="Uridine Diphospho-n-acetylenolpyruvylglucosamine Reductase, domain 2"/>
    <property type="match status" value="1"/>
</dbReference>
<sequence>MADFTSFKSSFKGDIVTPSDPDYKDALNRWAINAARPAKVVAFVKDAGDVALAIKYAKQANLPIAIKGGGHSASGASSSADGLVIDLSRHLNGVDIDPAKKLAKAQGGAIWATVDKAAIEHGLAAVAGTVNHTGVGGLTLGGGYGWLSGAHGLVIDNLVQVTIVVADGSILTANESENTDLFWAIRGGGSNFGVCTEFVYKLHEQRRTVYAGMLIFPPPAIDELVKGVHAWYEGVPSEKEMVMMATTRGPDGNPGVIVVPFYNGSEAEGRANFKWLLDLKPVVDMTREIPYEALNTLINEVNAGGRNVYMAATSWRTPSLTSFKANFEKMVEASADKTYEVIIAYELFNLAMLNSVRSDAMAFRSRGPQANVVIISYWENDTTEKLSKAREITNDLISNITSSEIAPLENENSGYGNLQMDVNPSEEKKIALFGNNYPRLQQLKKKYDPDFVFKKWFPIVPA</sequence>
<name>A0A4V3AZN1_9AGAM</name>
<dbReference type="InterPro" id="IPR036318">
    <property type="entry name" value="FAD-bd_PCMH-like_sf"/>
</dbReference>
<evidence type="ECO:0000256" key="3">
    <source>
        <dbReference type="ARBA" id="ARBA00022630"/>
    </source>
</evidence>
<dbReference type="InterPro" id="IPR012951">
    <property type="entry name" value="BBE"/>
</dbReference>
<evidence type="ECO:0000256" key="4">
    <source>
        <dbReference type="ARBA" id="ARBA00022827"/>
    </source>
</evidence>
<accession>A0A4V3AZN1</accession>
<evidence type="ECO:0000256" key="1">
    <source>
        <dbReference type="ARBA" id="ARBA00001974"/>
    </source>
</evidence>
<keyword evidence="8" id="KW-1185">Reference proteome</keyword>
<evidence type="ECO:0000256" key="2">
    <source>
        <dbReference type="ARBA" id="ARBA00005466"/>
    </source>
</evidence>
<evidence type="ECO:0000256" key="5">
    <source>
        <dbReference type="ARBA" id="ARBA00023002"/>
    </source>
</evidence>
<keyword evidence="3" id="KW-0285">Flavoprotein</keyword>
<gene>
    <name evidence="7" type="ORF">BD410DRAFT_780258</name>
</gene>
<dbReference type="SUPFAM" id="SSF56176">
    <property type="entry name" value="FAD-binding/transporter-associated domain-like"/>
    <property type="match status" value="1"/>
</dbReference>
<dbReference type="Proteomes" id="UP000294933">
    <property type="component" value="Unassembled WGS sequence"/>
</dbReference>
<dbReference type="VEuPathDB" id="FungiDB:BD410DRAFT_780258"/>
<organism evidence="7 8">
    <name type="scientific">Rickenella mellea</name>
    <dbReference type="NCBI Taxonomy" id="50990"/>
    <lineage>
        <taxon>Eukaryota</taxon>
        <taxon>Fungi</taxon>
        <taxon>Dikarya</taxon>
        <taxon>Basidiomycota</taxon>
        <taxon>Agaricomycotina</taxon>
        <taxon>Agaricomycetes</taxon>
        <taxon>Hymenochaetales</taxon>
        <taxon>Rickenellaceae</taxon>
        <taxon>Rickenella</taxon>
    </lineage>
</organism>
<dbReference type="GO" id="GO:0071949">
    <property type="term" value="F:FAD binding"/>
    <property type="evidence" value="ECO:0007669"/>
    <property type="project" value="InterPro"/>
</dbReference>
<evidence type="ECO:0000313" key="8">
    <source>
        <dbReference type="Proteomes" id="UP000294933"/>
    </source>
</evidence>
<comment type="similarity">
    <text evidence="2">Belongs to the oxygen-dependent FAD-linked oxidoreductase family.</text>
</comment>
<reference evidence="7 8" key="1">
    <citation type="submission" date="2018-06" db="EMBL/GenBank/DDBJ databases">
        <title>A transcriptomic atlas of mushroom development highlights an independent origin of complex multicellularity.</title>
        <authorList>
            <consortium name="DOE Joint Genome Institute"/>
            <person name="Krizsan K."/>
            <person name="Almasi E."/>
            <person name="Merenyi Z."/>
            <person name="Sahu N."/>
            <person name="Viragh M."/>
            <person name="Koszo T."/>
            <person name="Mondo S."/>
            <person name="Kiss B."/>
            <person name="Balint B."/>
            <person name="Kues U."/>
            <person name="Barry K."/>
            <person name="Hegedus J.C."/>
            <person name="Henrissat B."/>
            <person name="Johnson J."/>
            <person name="Lipzen A."/>
            <person name="Ohm R."/>
            <person name="Nagy I."/>
            <person name="Pangilinan J."/>
            <person name="Yan J."/>
            <person name="Xiong Y."/>
            <person name="Grigoriev I.V."/>
            <person name="Hibbett D.S."/>
            <person name="Nagy L.G."/>
        </authorList>
    </citation>
    <scope>NUCLEOTIDE SEQUENCE [LARGE SCALE GENOMIC DNA]</scope>
    <source>
        <strain evidence="7 8">SZMC22713</strain>
    </source>
</reference>
<dbReference type="Pfam" id="PF01565">
    <property type="entry name" value="FAD_binding_4"/>
    <property type="match status" value="1"/>
</dbReference>
<dbReference type="Gene3D" id="3.40.462.20">
    <property type="match status" value="1"/>
</dbReference>
<dbReference type="InterPro" id="IPR016169">
    <property type="entry name" value="FAD-bd_PCMH_sub2"/>
</dbReference>
<protein>
    <submittedName>
        <fullName evidence="7">FAD-binding domain-containing protein</fullName>
    </submittedName>
</protein>
<dbReference type="PROSITE" id="PS51387">
    <property type="entry name" value="FAD_PCMH"/>
    <property type="match status" value="1"/>
</dbReference>
<feature type="domain" description="FAD-binding PCMH-type" evidence="6">
    <location>
        <begin position="33"/>
        <end position="205"/>
    </location>
</feature>
<dbReference type="Pfam" id="PF08031">
    <property type="entry name" value="BBE"/>
    <property type="match status" value="1"/>
</dbReference>
<comment type="cofactor">
    <cofactor evidence="1">
        <name>FAD</name>
        <dbReference type="ChEBI" id="CHEBI:57692"/>
    </cofactor>
</comment>